<dbReference type="GO" id="GO:0005524">
    <property type="term" value="F:ATP binding"/>
    <property type="evidence" value="ECO:0007669"/>
    <property type="project" value="UniProtKB-KW"/>
</dbReference>
<protein>
    <submittedName>
        <fullName evidence="5">Uncharacterized protein</fullName>
    </submittedName>
</protein>
<dbReference type="AlphaFoldDB" id="A0A914NQP7"/>
<proteinExistence type="inferred from homology"/>
<dbReference type="SUPFAM" id="SSF53067">
    <property type="entry name" value="Actin-like ATPase domain"/>
    <property type="match status" value="1"/>
</dbReference>
<dbReference type="Gene3D" id="3.90.640.10">
    <property type="entry name" value="Actin, Chain A, domain 4"/>
    <property type="match status" value="1"/>
</dbReference>
<evidence type="ECO:0000313" key="5">
    <source>
        <dbReference type="WBParaSite" id="Minc3s09137g42960"/>
    </source>
</evidence>
<dbReference type="InterPro" id="IPR013126">
    <property type="entry name" value="Hsp_70_fam"/>
</dbReference>
<dbReference type="Proteomes" id="UP000887563">
    <property type="component" value="Unplaced"/>
</dbReference>
<dbReference type="InterPro" id="IPR043129">
    <property type="entry name" value="ATPase_NBD"/>
</dbReference>
<keyword evidence="2" id="KW-0547">Nucleotide-binding</keyword>
<keyword evidence="3" id="KW-0067">ATP-binding</keyword>
<dbReference type="Pfam" id="PF00012">
    <property type="entry name" value="HSP70"/>
    <property type="match status" value="2"/>
</dbReference>
<evidence type="ECO:0000256" key="1">
    <source>
        <dbReference type="ARBA" id="ARBA00007381"/>
    </source>
</evidence>
<reference evidence="5" key="1">
    <citation type="submission" date="2022-11" db="UniProtKB">
        <authorList>
            <consortium name="WormBaseParasite"/>
        </authorList>
    </citation>
    <scope>IDENTIFICATION</scope>
</reference>
<accession>A0A914NQP7</accession>
<dbReference type="GO" id="GO:0140662">
    <property type="term" value="F:ATP-dependent protein folding chaperone"/>
    <property type="evidence" value="ECO:0007669"/>
    <property type="project" value="InterPro"/>
</dbReference>
<comment type="similarity">
    <text evidence="1">Belongs to the heat shock protein 70 family.</text>
</comment>
<dbReference type="FunFam" id="3.30.420.40:FF:000028">
    <property type="entry name" value="heat shock 70 kDa protein-like"/>
    <property type="match status" value="1"/>
</dbReference>
<keyword evidence="4" id="KW-1185">Reference proteome</keyword>
<organism evidence="4 5">
    <name type="scientific">Meloidogyne incognita</name>
    <name type="common">Southern root-knot nematode worm</name>
    <name type="synonym">Oxyuris incognita</name>
    <dbReference type="NCBI Taxonomy" id="6306"/>
    <lineage>
        <taxon>Eukaryota</taxon>
        <taxon>Metazoa</taxon>
        <taxon>Ecdysozoa</taxon>
        <taxon>Nematoda</taxon>
        <taxon>Chromadorea</taxon>
        <taxon>Rhabditida</taxon>
        <taxon>Tylenchina</taxon>
        <taxon>Tylenchomorpha</taxon>
        <taxon>Tylenchoidea</taxon>
        <taxon>Meloidogynidae</taxon>
        <taxon>Meloidogyninae</taxon>
        <taxon>Meloidogyne</taxon>
        <taxon>Meloidogyne incognita group</taxon>
    </lineage>
</organism>
<evidence type="ECO:0000256" key="3">
    <source>
        <dbReference type="ARBA" id="ARBA00022840"/>
    </source>
</evidence>
<dbReference type="FunFam" id="3.90.640.10:FF:000134">
    <property type="entry name" value="Heat shock cognate 71 kDa protein"/>
    <property type="match status" value="1"/>
</dbReference>
<evidence type="ECO:0000313" key="4">
    <source>
        <dbReference type="Proteomes" id="UP000887563"/>
    </source>
</evidence>
<name>A0A914NQP7_MELIC</name>
<sequence>MDPVEKSIRDAKMDKSQIHAAGDTHLGGEDFDDRMVNHFVAEFKRKHKKDLATNPRALRRFRTACERAKRTLSSSTQVSIEIDSLFDGIGFYTKNSVPICSAELWIQLRSQFVMLRWTSLKFMTLFWLEARLEFLKSRSFCQTFFGKEINRSINPDEAVAYGAAVQAAILSGDKMSNIKQTMEDDKGLVVLLGDWSSSRIRLARTIRRFWTNVRKSSRIRLRLDSTLQLEGIMRMMLQQQTILGHVWQTAHVTSTATSVQVSSAIARSVQNEHRIAANG</sequence>
<evidence type="ECO:0000256" key="2">
    <source>
        <dbReference type="ARBA" id="ARBA00022741"/>
    </source>
</evidence>
<dbReference type="WBParaSite" id="Minc3s09137g42960">
    <property type="protein sequence ID" value="Minc3s09137g42960"/>
    <property type="gene ID" value="Minc3s09137g42960"/>
</dbReference>
<dbReference type="PANTHER" id="PTHR19375">
    <property type="entry name" value="HEAT SHOCK PROTEIN 70KDA"/>
    <property type="match status" value="1"/>
</dbReference>
<dbReference type="Gene3D" id="3.30.420.40">
    <property type="match status" value="2"/>
</dbReference>